<dbReference type="AlphaFoldDB" id="A0ABD5Q116"/>
<proteinExistence type="predicted"/>
<accession>A0ABD5Q116</accession>
<evidence type="ECO:0000313" key="1">
    <source>
        <dbReference type="EMBL" id="MFC4823759.1"/>
    </source>
</evidence>
<name>A0ABD5Q116_9EURY</name>
<gene>
    <name evidence="1" type="ORF">ACFO9K_05755</name>
</gene>
<evidence type="ECO:0000313" key="2">
    <source>
        <dbReference type="Proteomes" id="UP001595945"/>
    </source>
</evidence>
<reference evidence="1 2" key="1">
    <citation type="journal article" date="2019" name="Int. J. Syst. Evol. Microbiol.">
        <title>The Global Catalogue of Microorganisms (GCM) 10K type strain sequencing project: providing services to taxonomists for standard genome sequencing and annotation.</title>
        <authorList>
            <consortium name="The Broad Institute Genomics Platform"/>
            <consortium name="The Broad Institute Genome Sequencing Center for Infectious Disease"/>
            <person name="Wu L."/>
            <person name="Ma J."/>
        </authorList>
    </citation>
    <scope>NUCLEOTIDE SEQUENCE [LARGE SCALE GENOMIC DNA]</scope>
    <source>
        <strain evidence="1 2">XZYJ18</strain>
    </source>
</reference>
<dbReference type="Proteomes" id="UP001595945">
    <property type="component" value="Unassembled WGS sequence"/>
</dbReference>
<comment type="caution">
    <text evidence="1">The sequence shown here is derived from an EMBL/GenBank/DDBJ whole genome shotgun (WGS) entry which is preliminary data.</text>
</comment>
<dbReference type="GeneID" id="73047020"/>
<sequence>MIRLPIRRCPNCWYVGPTRKFAAGESARYRCPRCGREVERPDPRLN</sequence>
<dbReference type="RefSeq" id="WP_163522741.1">
    <property type="nucleotide sequence ID" value="NZ_CP100401.1"/>
</dbReference>
<organism evidence="1 2">
    <name type="scientific">Halorussus aquaticus</name>
    <dbReference type="NCBI Taxonomy" id="2953748"/>
    <lineage>
        <taxon>Archaea</taxon>
        <taxon>Methanobacteriati</taxon>
        <taxon>Methanobacteriota</taxon>
        <taxon>Stenosarchaea group</taxon>
        <taxon>Halobacteria</taxon>
        <taxon>Halobacteriales</taxon>
        <taxon>Haladaptataceae</taxon>
        <taxon>Halorussus</taxon>
    </lineage>
</organism>
<protein>
    <submittedName>
        <fullName evidence="1">Uncharacterized protein</fullName>
    </submittedName>
</protein>
<keyword evidence="2" id="KW-1185">Reference proteome</keyword>
<dbReference type="EMBL" id="JBHSHT010000001">
    <property type="protein sequence ID" value="MFC4823759.1"/>
    <property type="molecule type" value="Genomic_DNA"/>
</dbReference>